<dbReference type="RefSeq" id="WP_273742865.1">
    <property type="nucleotide sequence ID" value="NZ_CP117466.1"/>
</dbReference>
<evidence type="ECO:0000313" key="3">
    <source>
        <dbReference type="Proteomes" id="UP001216899"/>
    </source>
</evidence>
<dbReference type="EMBL" id="CP117466">
    <property type="protein sequence ID" value="WDA11658.1"/>
    <property type="molecule type" value="Genomic_DNA"/>
</dbReference>
<organism evidence="2 3">
    <name type="scientific">Paracoccus marcusii</name>
    <dbReference type="NCBI Taxonomy" id="59779"/>
    <lineage>
        <taxon>Bacteria</taxon>
        <taxon>Pseudomonadati</taxon>
        <taxon>Pseudomonadota</taxon>
        <taxon>Alphaproteobacteria</taxon>
        <taxon>Rhodobacterales</taxon>
        <taxon>Paracoccaceae</taxon>
        <taxon>Paracoccus</taxon>
    </lineage>
</organism>
<evidence type="ECO:0000259" key="1">
    <source>
        <dbReference type="Pfam" id="PF13264"/>
    </source>
</evidence>
<sequence>MTGTVDTKHPDYLDRVDEWALMRDCVRGETAVKAAGERYLPMPSGFRVQEDGGAKMFEAYQTRAQFSEILAPTIRGMIGVIHRTEAQIDMPPAMQGLWERATADGLPLEALHRRITAELLLTGRYGLLADAASEGSDLPWLAGYTTEALINWSPSRDFFVLDESGLSRDGFSWKQHKAYRVLRIDDGRYSVERYDGEEQNGGPVQPTARGGAALTAIPLVVMGPQDLSVSPQEPPLIGVARAALAMYRLDADYRHQLYMTGQETLVIINGDAPAAVGAGVVISLTASREDHAPDAKYVGPSGTGIEAHRTAILDERENAASAGARLFDSERRSAESGDALRIRYAAQTATLTSVALTSAQGLEKGLRHIAVMIGADPNQVVVKPNLSFVDAGMTPEQAEALMRVWQGGGISYETYYENLQRGEIASAERTAEEEYTLITKGDFSDQETRAALEGQ</sequence>
<evidence type="ECO:0000313" key="2">
    <source>
        <dbReference type="EMBL" id="WDA11658.1"/>
    </source>
</evidence>
<feature type="domain" description="DUF4055" evidence="1">
    <location>
        <begin position="235"/>
        <end position="370"/>
    </location>
</feature>
<proteinExistence type="predicted"/>
<dbReference type="InterPro" id="IPR025129">
    <property type="entry name" value="DUF4055"/>
</dbReference>
<dbReference type="Proteomes" id="UP001216899">
    <property type="component" value="Chromosome"/>
</dbReference>
<reference evidence="2 3" key="1">
    <citation type="submission" date="2023-02" db="EMBL/GenBank/DDBJ databases">
        <title>Whole genome sequenc of Paracoccus marcusii MBLB0836.</title>
        <authorList>
            <person name="Seo M.-J."/>
            <person name="Cho E.-S."/>
            <person name="Hwang C.Y."/>
        </authorList>
    </citation>
    <scope>NUCLEOTIDE SEQUENCE [LARGE SCALE GENOMIC DNA]</scope>
    <source>
        <strain evidence="2 3">MBLB0836</strain>
    </source>
</reference>
<protein>
    <submittedName>
        <fullName evidence="2">DUF4055 domain-containing protein</fullName>
    </submittedName>
</protein>
<dbReference type="Pfam" id="PF13264">
    <property type="entry name" value="DUF4055"/>
    <property type="match status" value="1"/>
</dbReference>
<accession>A0ABY7UNZ0</accession>
<gene>
    <name evidence="2" type="ORF">PRL19_10140</name>
</gene>
<name>A0ABY7UNZ0_9RHOB</name>
<keyword evidence="3" id="KW-1185">Reference proteome</keyword>